<reference evidence="2 3" key="1">
    <citation type="submission" date="2012-11" db="EMBL/GenBank/DDBJ databases">
        <title>Whole genome sequence of Acidisphaera rubrifaciens HS-AP3.</title>
        <authorList>
            <person name="Azuma Y."/>
            <person name="Higashiura N."/>
            <person name="Hirakawa H."/>
            <person name="Matsushita K."/>
        </authorList>
    </citation>
    <scope>NUCLEOTIDE SEQUENCE [LARGE SCALE GENOMIC DNA]</scope>
    <source>
        <strain evidence="2 3">HS-AP3</strain>
    </source>
</reference>
<feature type="chain" id="PRO_5002309445" description="PRC-barrel domain-containing protein" evidence="1">
    <location>
        <begin position="23"/>
        <end position="95"/>
    </location>
</feature>
<keyword evidence="1" id="KW-0732">Signal</keyword>
<gene>
    <name evidence="2" type="ORF">Asru_0104_03</name>
</gene>
<sequence>MIRRTLLAAAAVFALGTGAAMAQSVTPTQVGSFVYDAQGHVIGSLKAVEGNQAVVWIGMFNTPGNHLTTVPVTQLAANGGELVLNGAAADSLASR</sequence>
<evidence type="ECO:0008006" key="4">
    <source>
        <dbReference type="Google" id="ProtNLM"/>
    </source>
</evidence>
<evidence type="ECO:0000256" key="1">
    <source>
        <dbReference type="SAM" id="SignalP"/>
    </source>
</evidence>
<name>A0A0D6P3Z0_9PROT</name>
<dbReference type="AlphaFoldDB" id="A0A0D6P3Z0"/>
<dbReference type="Proteomes" id="UP000032680">
    <property type="component" value="Unassembled WGS sequence"/>
</dbReference>
<proteinExistence type="predicted"/>
<feature type="signal peptide" evidence="1">
    <location>
        <begin position="1"/>
        <end position="22"/>
    </location>
</feature>
<comment type="caution">
    <text evidence="2">The sequence shown here is derived from an EMBL/GenBank/DDBJ whole genome shotgun (WGS) entry which is preliminary data.</text>
</comment>
<dbReference type="EMBL" id="BANB01000104">
    <property type="protein sequence ID" value="GAN76480.1"/>
    <property type="molecule type" value="Genomic_DNA"/>
</dbReference>
<evidence type="ECO:0000313" key="3">
    <source>
        <dbReference type="Proteomes" id="UP000032680"/>
    </source>
</evidence>
<evidence type="ECO:0000313" key="2">
    <source>
        <dbReference type="EMBL" id="GAN76480.1"/>
    </source>
</evidence>
<keyword evidence="3" id="KW-1185">Reference proteome</keyword>
<protein>
    <recommendedName>
        <fullName evidence="4">PRC-barrel domain-containing protein</fullName>
    </recommendedName>
</protein>
<organism evidence="2 3">
    <name type="scientific">Acidisphaera rubrifaciens HS-AP3</name>
    <dbReference type="NCBI Taxonomy" id="1231350"/>
    <lineage>
        <taxon>Bacteria</taxon>
        <taxon>Pseudomonadati</taxon>
        <taxon>Pseudomonadota</taxon>
        <taxon>Alphaproteobacteria</taxon>
        <taxon>Acetobacterales</taxon>
        <taxon>Acetobacteraceae</taxon>
        <taxon>Acidisphaera</taxon>
    </lineage>
</organism>
<dbReference type="RefSeq" id="WP_148360332.1">
    <property type="nucleotide sequence ID" value="NZ_BANB01000104.1"/>
</dbReference>
<accession>A0A0D6P3Z0</accession>